<dbReference type="InterPro" id="IPR009996">
    <property type="entry name" value="YycH"/>
</dbReference>
<evidence type="ECO:0000259" key="1">
    <source>
        <dbReference type="Pfam" id="PF07435"/>
    </source>
</evidence>
<dbReference type="Pfam" id="PF07435">
    <property type="entry name" value="YycH"/>
    <property type="match status" value="1"/>
</dbReference>
<comment type="caution">
    <text evidence="2">The sequence shown here is derived from an EMBL/GenBank/DDBJ whole genome shotgun (WGS) entry which is preliminary data.</text>
</comment>
<proteinExistence type="predicted"/>
<sequence length="445" mass="51181">MTEHLKSIALLLLIMASCVQTGLLWYSSPSYEEPLRPDYVRPFKIGNEEFEKQNLFELTAPPEILLHREGIHQQLFPENAKHQDLMEKLHFTTFGEFKPITPSAERWNELLEITDGIELRMNRETDTAVLAALFSQSPEVEGLDTFSRIWFHSVGDNGNVSVWVISDQEQEVREGTGQIIDYTDWLTALADFENSTLVSPVFTDGESQVEEGVRGVPRVFYLPEHVQRMDKRTYTLNTIDIGDMRKALFPDPSLAKRTLVRDSVYIYSDRSRTLQHNEKQETMVFSNPGSSIGRHSSTPEELSGINRFINRHGGWTSNYLLEREEKDPANETTLYDFRLFVGNHPVYWKGLKEGRPDRIRLAATEQGVASYERSLRYLITNSEQAQPAELSNKETLLKELEKRKLPLSRIHWIYPGYQAETQKGSVDLTPVWVVVDNRGEISFIP</sequence>
<evidence type="ECO:0000313" key="3">
    <source>
        <dbReference type="Proteomes" id="UP001185012"/>
    </source>
</evidence>
<dbReference type="RefSeq" id="WP_309864053.1">
    <property type="nucleotide sequence ID" value="NZ_JAVDQG010000003.1"/>
</dbReference>
<dbReference type="PROSITE" id="PS51257">
    <property type="entry name" value="PROKAR_LIPOPROTEIN"/>
    <property type="match status" value="1"/>
</dbReference>
<reference evidence="2 3" key="1">
    <citation type="submission" date="2023-07" db="EMBL/GenBank/DDBJ databases">
        <title>Genomic Encyclopedia of Type Strains, Phase IV (KMG-IV): sequencing the most valuable type-strain genomes for metagenomic binning, comparative biology and taxonomic classification.</title>
        <authorList>
            <person name="Goeker M."/>
        </authorList>
    </citation>
    <scope>NUCLEOTIDE SEQUENCE [LARGE SCALE GENOMIC DNA]</scope>
    <source>
        <strain evidence="2 3">DSM 45903</strain>
    </source>
</reference>
<gene>
    <name evidence="2" type="ORF">JOE21_001401</name>
</gene>
<dbReference type="InterPro" id="IPR042274">
    <property type="entry name" value="YycH/YycI_2"/>
</dbReference>
<name>A0ABU1IKV9_9BACL</name>
<feature type="domain" description="Regulatory protein YycH" evidence="1">
    <location>
        <begin position="3"/>
        <end position="436"/>
    </location>
</feature>
<organism evidence="2 3">
    <name type="scientific">Desmospora profundinema</name>
    <dbReference type="NCBI Taxonomy" id="1571184"/>
    <lineage>
        <taxon>Bacteria</taxon>
        <taxon>Bacillati</taxon>
        <taxon>Bacillota</taxon>
        <taxon>Bacilli</taxon>
        <taxon>Bacillales</taxon>
        <taxon>Thermoactinomycetaceae</taxon>
        <taxon>Desmospora</taxon>
    </lineage>
</organism>
<evidence type="ECO:0000313" key="2">
    <source>
        <dbReference type="EMBL" id="MDR6225403.1"/>
    </source>
</evidence>
<dbReference type="CDD" id="cd15787">
    <property type="entry name" value="YycH_N"/>
    <property type="match status" value="1"/>
</dbReference>
<protein>
    <submittedName>
        <fullName evidence="2">Regulatory protein YycH of two-component signal transduction system YycFG</fullName>
    </submittedName>
</protein>
<accession>A0ABU1IKV9</accession>
<keyword evidence="3" id="KW-1185">Reference proteome</keyword>
<dbReference type="EMBL" id="JAVDQG010000003">
    <property type="protein sequence ID" value="MDR6225403.1"/>
    <property type="molecule type" value="Genomic_DNA"/>
</dbReference>
<dbReference type="Gene3D" id="3.30.310.160">
    <property type="entry name" value="YycH protein, domain 2"/>
    <property type="match status" value="1"/>
</dbReference>
<dbReference type="Proteomes" id="UP001185012">
    <property type="component" value="Unassembled WGS sequence"/>
</dbReference>